<sequence>MSHLAEYIEKNLRSPSYASEGDANKSPPFSPRSVSSSSFTTNMAPIMVTNATTIEEQLASLTRAIEGLTKHVQEQNAQIARLINKADNVDANHIKLRVMMKKRIDSLKMPMDYQPPKFQQFDDKDNPKQHVVYFVETYNKAYSIDGWEQLEQEFLNRFYSTRRTVSKVGHAIQDCFVFKDKVMQLACQGKISLEEKSATTNLVSTKCGSLDDEDLFLRSKPHNHSLFMAGYAREQKLNEILIDGGSVVNILPLQTLKELGIPIDELSNGRLDPRF</sequence>
<feature type="region of interest" description="Disordered" evidence="2">
    <location>
        <begin position="16"/>
        <end position="37"/>
    </location>
</feature>
<accession>A0AAW2K8D1</accession>
<protein>
    <recommendedName>
        <fullName evidence="4">Retrotransposon gag domain-containing protein</fullName>
    </recommendedName>
</protein>
<comment type="caution">
    <text evidence="3">The sequence shown here is derived from an EMBL/GenBank/DDBJ whole genome shotgun (WGS) entry which is preliminary data.</text>
</comment>
<feature type="coiled-coil region" evidence="1">
    <location>
        <begin position="51"/>
        <end position="92"/>
    </location>
</feature>
<organism evidence="3">
    <name type="scientific">Sesamum calycinum</name>
    <dbReference type="NCBI Taxonomy" id="2727403"/>
    <lineage>
        <taxon>Eukaryota</taxon>
        <taxon>Viridiplantae</taxon>
        <taxon>Streptophyta</taxon>
        <taxon>Embryophyta</taxon>
        <taxon>Tracheophyta</taxon>
        <taxon>Spermatophyta</taxon>
        <taxon>Magnoliopsida</taxon>
        <taxon>eudicotyledons</taxon>
        <taxon>Gunneridae</taxon>
        <taxon>Pentapetalae</taxon>
        <taxon>asterids</taxon>
        <taxon>lamiids</taxon>
        <taxon>Lamiales</taxon>
        <taxon>Pedaliaceae</taxon>
        <taxon>Sesamum</taxon>
    </lineage>
</organism>
<dbReference type="EMBL" id="JACGWM010000577">
    <property type="protein sequence ID" value="KAL0302336.1"/>
    <property type="molecule type" value="Genomic_DNA"/>
</dbReference>
<evidence type="ECO:0000313" key="3">
    <source>
        <dbReference type="EMBL" id="KAL0302336.1"/>
    </source>
</evidence>
<dbReference type="PANTHER" id="PTHR33437:SF2">
    <property type="entry name" value="OS06G0361200 PROTEIN"/>
    <property type="match status" value="1"/>
</dbReference>
<evidence type="ECO:0008006" key="4">
    <source>
        <dbReference type="Google" id="ProtNLM"/>
    </source>
</evidence>
<dbReference type="PANTHER" id="PTHR33437">
    <property type="entry name" value="OS06G0361200 PROTEIN"/>
    <property type="match status" value="1"/>
</dbReference>
<reference evidence="3" key="1">
    <citation type="submission" date="2020-06" db="EMBL/GenBank/DDBJ databases">
        <authorList>
            <person name="Li T."/>
            <person name="Hu X."/>
            <person name="Zhang T."/>
            <person name="Song X."/>
            <person name="Zhang H."/>
            <person name="Dai N."/>
            <person name="Sheng W."/>
            <person name="Hou X."/>
            <person name="Wei L."/>
        </authorList>
    </citation>
    <scope>NUCLEOTIDE SEQUENCE</scope>
    <source>
        <strain evidence="3">KEN8</strain>
        <tissue evidence="3">Leaf</tissue>
    </source>
</reference>
<gene>
    <name evidence="3" type="ORF">Scaly_3035600</name>
</gene>
<name>A0AAW2K8D1_9LAMI</name>
<proteinExistence type="predicted"/>
<dbReference type="AlphaFoldDB" id="A0AAW2K8D1"/>
<evidence type="ECO:0000256" key="2">
    <source>
        <dbReference type="SAM" id="MobiDB-lite"/>
    </source>
</evidence>
<keyword evidence="1" id="KW-0175">Coiled coil</keyword>
<evidence type="ECO:0000256" key="1">
    <source>
        <dbReference type="SAM" id="Coils"/>
    </source>
</evidence>
<reference evidence="3" key="2">
    <citation type="journal article" date="2024" name="Plant">
        <title>Genomic evolution and insights into agronomic trait innovations of Sesamum species.</title>
        <authorList>
            <person name="Miao H."/>
            <person name="Wang L."/>
            <person name="Qu L."/>
            <person name="Liu H."/>
            <person name="Sun Y."/>
            <person name="Le M."/>
            <person name="Wang Q."/>
            <person name="Wei S."/>
            <person name="Zheng Y."/>
            <person name="Lin W."/>
            <person name="Duan Y."/>
            <person name="Cao H."/>
            <person name="Xiong S."/>
            <person name="Wang X."/>
            <person name="Wei L."/>
            <person name="Li C."/>
            <person name="Ma Q."/>
            <person name="Ju M."/>
            <person name="Zhao R."/>
            <person name="Li G."/>
            <person name="Mu C."/>
            <person name="Tian Q."/>
            <person name="Mei H."/>
            <person name="Zhang T."/>
            <person name="Gao T."/>
            <person name="Zhang H."/>
        </authorList>
    </citation>
    <scope>NUCLEOTIDE SEQUENCE</scope>
    <source>
        <strain evidence="3">KEN8</strain>
    </source>
</reference>